<dbReference type="Gene3D" id="1.10.150.20">
    <property type="entry name" value="5' to 3' exonuclease, C-terminal subdomain"/>
    <property type="match status" value="1"/>
</dbReference>
<dbReference type="GO" id="GO:0006261">
    <property type="term" value="P:DNA-templated DNA replication"/>
    <property type="evidence" value="ECO:0007669"/>
    <property type="project" value="InterPro"/>
</dbReference>
<evidence type="ECO:0000259" key="2">
    <source>
        <dbReference type="Pfam" id="PF00476"/>
    </source>
</evidence>
<comment type="caution">
    <text evidence="3">The sequence shown here is derived from an EMBL/GenBank/DDBJ whole genome shotgun (WGS) entry which is preliminary data.</text>
</comment>
<name>A0A0F9M7Z9_9ZZZZ</name>
<evidence type="ECO:0000256" key="1">
    <source>
        <dbReference type="ARBA" id="ARBA00022705"/>
    </source>
</evidence>
<reference evidence="3" key="1">
    <citation type="journal article" date="2015" name="Nature">
        <title>Complex archaea that bridge the gap between prokaryotes and eukaryotes.</title>
        <authorList>
            <person name="Spang A."/>
            <person name="Saw J.H."/>
            <person name="Jorgensen S.L."/>
            <person name="Zaremba-Niedzwiedzka K."/>
            <person name="Martijn J."/>
            <person name="Lind A.E."/>
            <person name="van Eijk R."/>
            <person name="Schleper C."/>
            <person name="Guy L."/>
            <person name="Ettema T.J."/>
        </authorList>
    </citation>
    <scope>NUCLEOTIDE SEQUENCE</scope>
</reference>
<organism evidence="3">
    <name type="scientific">marine sediment metagenome</name>
    <dbReference type="NCBI Taxonomy" id="412755"/>
    <lineage>
        <taxon>unclassified sequences</taxon>
        <taxon>metagenomes</taxon>
        <taxon>ecological metagenomes</taxon>
    </lineage>
</organism>
<feature type="non-terminal residue" evidence="3">
    <location>
        <position position="1"/>
    </location>
</feature>
<dbReference type="InterPro" id="IPR002298">
    <property type="entry name" value="DNA_polymerase_A"/>
</dbReference>
<dbReference type="EMBL" id="LAZR01006002">
    <property type="protein sequence ID" value="KKM95486.1"/>
    <property type="molecule type" value="Genomic_DNA"/>
</dbReference>
<feature type="domain" description="DNA-directed DNA polymerase family A palm" evidence="2">
    <location>
        <begin position="308"/>
        <end position="675"/>
    </location>
</feature>
<dbReference type="PANTHER" id="PTHR10133">
    <property type="entry name" value="DNA POLYMERASE I"/>
    <property type="match status" value="1"/>
</dbReference>
<keyword evidence="1" id="KW-0235">DNA replication</keyword>
<dbReference type="SUPFAM" id="SSF56672">
    <property type="entry name" value="DNA/RNA polymerases"/>
    <property type="match status" value="1"/>
</dbReference>
<dbReference type="GO" id="GO:0003887">
    <property type="term" value="F:DNA-directed DNA polymerase activity"/>
    <property type="evidence" value="ECO:0007669"/>
    <property type="project" value="InterPro"/>
</dbReference>
<dbReference type="GO" id="GO:0006302">
    <property type="term" value="P:double-strand break repair"/>
    <property type="evidence" value="ECO:0007669"/>
    <property type="project" value="TreeGrafter"/>
</dbReference>
<dbReference type="Pfam" id="PF00476">
    <property type="entry name" value="DNA_pol_A"/>
    <property type="match status" value="1"/>
</dbReference>
<protein>
    <recommendedName>
        <fullName evidence="2">DNA-directed DNA polymerase family A palm domain-containing protein</fullName>
    </recommendedName>
</protein>
<sequence length="703" mass="81331">KLKETKYELLLDPPIDKARAYLNRYKGRIPALVVDIETPESGKLNEDDDKGTGSSYHIIRAGFSHTEGTAITFPWTEPWISLLQEALDRSNTMVEWTDKEFDSRRLRAVGMKLPTVVSAMWMWHWLQSDLPKALAFVAPFYYVGPAWKHMASAEPAQYNALDNAIEMTLYQGIKKDIEKRGSWQRFWSHCVETTPVLRSMEKAGVLLDKERQSAFMGKLKVEYDAEYRRLQGLVPVERKPLHPKKGYKKTPKVLVPFLDKRLGAFIQERSSMTERGLVQGDIRTMSEYVFEETAYRLIKVTDIVKVDGKLVEQEVERWAKVMPFNPGSWKQVADFARAEGIKLPMVRKPSGEEKESTEAKYLKRIANKRYRRDEQWKGEVFKSVLDCRKKNKLLTSYNWQPAADGCIHTTYGYHPSTWRKSSRGPNMQTLPKRVELAKEFRKMFIAPPGYLWVTADSEAIEAVLVGYWAGSKEYIELAKAGIHGWLASHVLKEPIPLDIPFDELRRRCQEFKRRDTRVYDRCKRVTHLTAYLGTAQRILEEYPDDFANLKEAKDLQQTLTNLPQWQPIKEWHRRTAERAHHDTYLDNHFGYRHYFHHVYENRAGVWVLGDDGKRSIAFGPQSDASAVQTEFLLKFRQNPKIYPCLRLIVHDEIASLVPRNMVDYVIEEKHKVMTAPIPELGGLSFGAEVSTGANLGEMEVVRT</sequence>
<dbReference type="GO" id="GO:0003677">
    <property type="term" value="F:DNA binding"/>
    <property type="evidence" value="ECO:0007669"/>
    <property type="project" value="InterPro"/>
</dbReference>
<proteinExistence type="predicted"/>
<dbReference type="InterPro" id="IPR043502">
    <property type="entry name" value="DNA/RNA_pol_sf"/>
</dbReference>
<dbReference type="InterPro" id="IPR001098">
    <property type="entry name" value="DNA-dir_DNA_pol_A_palm_dom"/>
</dbReference>
<dbReference type="Gene3D" id="3.30.420.10">
    <property type="entry name" value="Ribonuclease H-like superfamily/Ribonuclease H"/>
    <property type="match status" value="1"/>
</dbReference>
<dbReference type="PANTHER" id="PTHR10133:SF27">
    <property type="entry name" value="DNA POLYMERASE NU"/>
    <property type="match status" value="1"/>
</dbReference>
<dbReference type="Gene3D" id="1.20.1060.10">
    <property type="entry name" value="Taq DNA Polymerase, Chain T, domain 4"/>
    <property type="match status" value="1"/>
</dbReference>
<gene>
    <name evidence="3" type="ORF">LCGC14_1187610</name>
</gene>
<accession>A0A0F9M7Z9</accession>
<evidence type="ECO:0000313" key="3">
    <source>
        <dbReference type="EMBL" id="KKM95486.1"/>
    </source>
</evidence>
<dbReference type="Gene3D" id="3.30.70.370">
    <property type="match status" value="1"/>
</dbReference>
<dbReference type="AlphaFoldDB" id="A0A0F9M7Z9"/>
<dbReference type="InterPro" id="IPR036397">
    <property type="entry name" value="RNaseH_sf"/>
</dbReference>